<gene>
    <name evidence="3" type="ORF">ACFO4N_17025</name>
</gene>
<reference evidence="4" key="1">
    <citation type="journal article" date="2019" name="Int. J. Syst. Evol. Microbiol.">
        <title>The Global Catalogue of Microorganisms (GCM) 10K type strain sequencing project: providing services to taxonomists for standard genome sequencing and annotation.</title>
        <authorList>
            <consortium name="The Broad Institute Genomics Platform"/>
            <consortium name="The Broad Institute Genome Sequencing Center for Infectious Disease"/>
            <person name="Wu L."/>
            <person name="Ma J."/>
        </authorList>
    </citation>
    <scope>NUCLEOTIDE SEQUENCE [LARGE SCALE GENOMIC DNA]</scope>
    <source>
        <strain evidence="4">CGMCC 1.16306</strain>
    </source>
</reference>
<evidence type="ECO:0000256" key="1">
    <source>
        <dbReference type="SAM" id="Coils"/>
    </source>
</evidence>
<dbReference type="RefSeq" id="WP_376847516.1">
    <property type="nucleotide sequence ID" value="NZ_JBHSFW010000021.1"/>
</dbReference>
<protein>
    <submittedName>
        <fullName evidence="3">Uncharacterized protein</fullName>
    </submittedName>
</protein>
<evidence type="ECO:0000313" key="3">
    <source>
        <dbReference type="EMBL" id="MFC4620405.1"/>
    </source>
</evidence>
<keyword evidence="4" id="KW-1185">Reference proteome</keyword>
<dbReference type="EMBL" id="JBHSFW010000021">
    <property type="protein sequence ID" value="MFC4620405.1"/>
    <property type="molecule type" value="Genomic_DNA"/>
</dbReference>
<evidence type="ECO:0000313" key="4">
    <source>
        <dbReference type="Proteomes" id="UP001596022"/>
    </source>
</evidence>
<keyword evidence="2" id="KW-0812">Transmembrane</keyword>
<keyword evidence="2" id="KW-1133">Transmembrane helix</keyword>
<name>A0ABV9GUU8_9BACL</name>
<feature type="coiled-coil region" evidence="1">
    <location>
        <begin position="136"/>
        <end position="174"/>
    </location>
</feature>
<sequence length="294" mass="33842">MHKFIYWGAGALIVLLIGVAIWWSASAMEDRKNPLNKPDAFVYSEKGGLYWFELTSQRGKVKGQLHEQKIIELGGNAPIIKEKKYPLTGKKTEKGYVFKVKDGRKIITYNVRLSGVNLSVQKQGDKGAKLYKAASKKALNEDVKALQNELQIALNKLEEMEQKENERIDKFFTELNRVYGYLYTAEDNSFQVFMKFEEAVREGDFSGYFLVMTHHKNKPYEETKYKVTGITDGNMIEAFTTVKGIEAKLKGHFHGSVKNFDLSFWTTEKQLVFHAVTEDEFTQRYQAFKAKAQR</sequence>
<accession>A0ABV9GUU8</accession>
<organism evidence="3 4">
    <name type="scientific">Camelliibacillus cellulosilyticus</name>
    <dbReference type="NCBI Taxonomy" id="2174486"/>
    <lineage>
        <taxon>Bacteria</taxon>
        <taxon>Bacillati</taxon>
        <taxon>Bacillota</taxon>
        <taxon>Bacilli</taxon>
        <taxon>Bacillales</taxon>
        <taxon>Sporolactobacillaceae</taxon>
        <taxon>Camelliibacillus</taxon>
    </lineage>
</organism>
<dbReference type="Proteomes" id="UP001596022">
    <property type="component" value="Unassembled WGS sequence"/>
</dbReference>
<evidence type="ECO:0000256" key="2">
    <source>
        <dbReference type="SAM" id="Phobius"/>
    </source>
</evidence>
<proteinExistence type="predicted"/>
<feature type="transmembrane region" description="Helical" evidence="2">
    <location>
        <begin position="6"/>
        <end position="25"/>
    </location>
</feature>
<keyword evidence="2" id="KW-0472">Membrane</keyword>
<keyword evidence="1" id="KW-0175">Coiled coil</keyword>
<comment type="caution">
    <text evidence="3">The sequence shown here is derived from an EMBL/GenBank/DDBJ whole genome shotgun (WGS) entry which is preliminary data.</text>
</comment>